<sequence>MTSTYSNFNLHTSDEYLYIQSYSANEVITIDRLTNEITIRDQNSIPSSAAKKPIHALVGAIQLIAGNYLIVVTSKSKVGVLDEHEIWKCEKFEILPFHRNDNHLNEDEKKINSSYKSMVEYFLTTQNFYFSYTYDLTYSLQKLQETSPEFLALPLFERADKRFMWNYHLIQTMNPTKEMSNFILPFILGFISLNRVQISGRSFEFGLISRRSTYFAGTRFNVRGSDEEGNVANFVETEQILNYQEYKCSYVQVRGSIPLFWSQKVNLKYKPPILIDETSSQIEACKRHFSKMLSTYNQHVCINLINQHGSEGRLEKSYSEALKMLNEPQIRYEYFDFHKQCGKNQWDRLNILINRLANDQDFFGYFCINKNGSILSNQRGIFRTNCIDCLDRTNVVQGLLAKRMLHIQLIKLGLLSETEAIEYHEEFNNIFRNVWADNGDFLSIQYAGTGALKSDFTRTGKRTTYGLLRDGFNSLYRYLLNNFNDGFRQDSIDLVLGNYRVSPNEGLELEKCPVANENKKYLALPIIAIGTFSMFIISLLIPAETFQEQFMYILFWGMSTLLTLAAMLYLGPEIVDAPKLVHKPKNKKE</sequence>
<feature type="domain" description="SAC" evidence="8">
    <location>
        <begin position="119"/>
        <end position="448"/>
    </location>
</feature>
<evidence type="ECO:0000256" key="2">
    <source>
        <dbReference type="ARBA" id="ARBA00036631"/>
    </source>
</evidence>
<protein>
    <recommendedName>
        <fullName evidence="4">Phosphatidylinositol-3-phosphatase SAC1</fullName>
        <ecNumber evidence="1">3.1.3.64</ecNumber>
    </recommendedName>
    <alternativeName>
        <fullName evidence="6">Phosphatidylinositol-4-phosphate phosphatase</fullName>
    </alternativeName>
    <alternativeName>
        <fullName evidence="5">Suppressor of actin mutations 1-like protein</fullName>
    </alternativeName>
</protein>
<feature type="transmembrane region" description="Helical" evidence="7">
    <location>
        <begin position="550"/>
        <end position="570"/>
    </location>
</feature>
<dbReference type="PANTHER" id="PTHR45662:SF2">
    <property type="entry name" value="PHOSPHATIDYLINOSITOL-3-PHOSPHATASE SAC1"/>
    <property type="match status" value="1"/>
</dbReference>
<comment type="caution">
    <text evidence="9">The sequence shown here is derived from an EMBL/GenBank/DDBJ whole genome shotgun (WGS) entry which is preliminary data.</text>
</comment>
<dbReference type="GO" id="GO:0043812">
    <property type="term" value="F:phosphatidylinositol-4-phosphate phosphatase activity"/>
    <property type="evidence" value="ECO:0007669"/>
    <property type="project" value="TreeGrafter"/>
</dbReference>
<evidence type="ECO:0000256" key="1">
    <source>
        <dbReference type="ARBA" id="ARBA00013038"/>
    </source>
</evidence>
<name>A0A813Q424_9BILA</name>
<evidence type="ECO:0000256" key="4">
    <source>
        <dbReference type="ARBA" id="ARBA00040795"/>
    </source>
</evidence>
<dbReference type="GO" id="GO:0004438">
    <property type="term" value="F:phosphatidylinositol-3-phosphate phosphatase activity"/>
    <property type="evidence" value="ECO:0007669"/>
    <property type="project" value="UniProtKB-EC"/>
</dbReference>
<evidence type="ECO:0000256" key="7">
    <source>
        <dbReference type="SAM" id="Phobius"/>
    </source>
</evidence>
<evidence type="ECO:0000256" key="6">
    <source>
        <dbReference type="ARBA" id="ARBA00041911"/>
    </source>
</evidence>
<dbReference type="GO" id="GO:0046856">
    <property type="term" value="P:phosphatidylinositol dephosphorylation"/>
    <property type="evidence" value="ECO:0007669"/>
    <property type="project" value="TreeGrafter"/>
</dbReference>
<keyword evidence="7" id="KW-1133">Transmembrane helix</keyword>
<dbReference type="GO" id="GO:0005783">
    <property type="term" value="C:endoplasmic reticulum"/>
    <property type="evidence" value="ECO:0007669"/>
    <property type="project" value="TreeGrafter"/>
</dbReference>
<evidence type="ECO:0000313" key="9">
    <source>
        <dbReference type="EMBL" id="CAF0761684.1"/>
    </source>
</evidence>
<accession>A0A813Q424</accession>
<dbReference type="OrthoDB" id="405996at2759"/>
<dbReference type="AlphaFoldDB" id="A0A813Q424"/>
<dbReference type="EMBL" id="CAJNOC010000439">
    <property type="protein sequence ID" value="CAF0761684.1"/>
    <property type="molecule type" value="Genomic_DNA"/>
</dbReference>
<comment type="catalytic activity">
    <reaction evidence="3">
        <text>a 1,2-diacyl-sn-glycero-3-phospho-(1D-myo-inositol 4-phosphate) + H2O = a 1,2-diacyl-sn-glycero-3-phospho-(1D-myo-inositol) + phosphate</text>
        <dbReference type="Rhea" id="RHEA:55652"/>
        <dbReference type="ChEBI" id="CHEBI:15377"/>
        <dbReference type="ChEBI" id="CHEBI:43474"/>
        <dbReference type="ChEBI" id="CHEBI:57880"/>
        <dbReference type="ChEBI" id="CHEBI:58178"/>
    </reaction>
    <physiologicalReaction direction="left-to-right" evidence="3">
        <dbReference type="Rhea" id="RHEA:55653"/>
    </physiologicalReaction>
</comment>
<dbReference type="EC" id="3.1.3.64" evidence="1"/>
<evidence type="ECO:0000256" key="3">
    <source>
        <dbReference type="ARBA" id="ARBA00036807"/>
    </source>
</evidence>
<feature type="transmembrane region" description="Helical" evidence="7">
    <location>
        <begin position="521"/>
        <end position="543"/>
    </location>
</feature>
<dbReference type="Pfam" id="PF02383">
    <property type="entry name" value="Syja_N"/>
    <property type="match status" value="1"/>
</dbReference>
<dbReference type="PROSITE" id="PS50275">
    <property type="entry name" value="SAC"/>
    <property type="match status" value="1"/>
</dbReference>
<dbReference type="Proteomes" id="UP000663879">
    <property type="component" value="Unassembled WGS sequence"/>
</dbReference>
<dbReference type="PANTHER" id="PTHR45662">
    <property type="entry name" value="PHOSPHATIDYLINOSITIDE PHOSPHATASE SAC1"/>
    <property type="match status" value="1"/>
</dbReference>
<gene>
    <name evidence="9" type="ORF">OXX778_LOCUS4465</name>
</gene>
<evidence type="ECO:0000256" key="5">
    <source>
        <dbReference type="ARBA" id="ARBA00041396"/>
    </source>
</evidence>
<keyword evidence="7" id="KW-0812">Transmembrane</keyword>
<proteinExistence type="predicted"/>
<evidence type="ECO:0000313" key="10">
    <source>
        <dbReference type="Proteomes" id="UP000663879"/>
    </source>
</evidence>
<keyword evidence="7" id="KW-0472">Membrane</keyword>
<keyword evidence="10" id="KW-1185">Reference proteome</keyword>
<reference evidence="9" key="1">
    <citation type="submission" date="2021-02" db="EMBL/GenBank/DDBJ databases">
        <authorList>
            <person name="Nowell W R."/>
        </authorList>
    </citation>
    <scope>NUCLEOTIDE SEQUENCE</scope>
    <source>
        <strain evidence="9">Ploen Becks lab</strain>
    </source>
</reference>
<organism evidence="9 10">
    <name type="scientific">Brachionus calyciflorus</name>
    <dbReference type="NCBI Taxonomy" id="104777"/>
    <lineage>
        <taxon>Eukaryota</taxon>
        <taxon>Metazoa</taxon>
        <taxon>Spiralia</taxon>
        <taxon>Gnathifera</taxon>
        <taxon>Rotifera</taxon>
        <taxon>Eurotatoria</taxon>
        <taxon>Monogononta</taxon>
        <taxon>Pseudotrocha</taxon>
        <taxon>Ploima</taxon>
        <taxon>Brachionidae</taxon>
        <taxon>Brachionus</taxon>
    </lineage>
</organism>
<comment type="catalytic activity">
    <reaction evidence="2">
        <text>a 1,2-diacyl-sn-glycero-3-phospho-(1D-myo-inositol-3-phosphate) + H2O = a 1,2-diacyl-sn-glycero-3-phospho-(1D-myo-inositol) + phosphate</text>
        <dbReference type="Rhea" id="RHEA:12316"/>
        <dbReference type="ChEBI" id="CHEBI:15377"/>
        <dbReference type="ChEBI" id="CHEBI:43474"/>
        <dbReference type="ChEBI" id="CHEBI:57880"/>
        <dbReference type="ChEBI" id="CHEBI:58088"/>
        <dbReference type="EC" id="3.1.3.64"/>
    </reaction>
    <physiologicalReaction direction="left-to-right" evidence="2">
        <dbReference type="Rhea" id="RHEA:12317"/>
    </physiologicalReaction>
</comment>
<evidence type="ECO:0000259" key="8">
    <source>
        <dbReference type="PROSITE" id="PS50275"/>
    </source>
</evidence>
<dbReference type="InterPro" id="IPR002013">
    <property type="entry name" value="SAC_dom"/>
</dbReference>